<dbReference type="RefSeq" id="WP_159460334.1">
    <property type="nucleotide sequence ID" value="NZ_FWZX01000030.1"/>
</dbReference>
<keyword evidence="4" id="KW-0949">S-adenosyl-L-methionine</keyword>
<dbReference type="InterPro" id="IPR051198">
    <property type="entry name" value="BchE-like"/>
</dbReference>
<dbReference type="SUPFAM" id="SSF52242">
    <property type="entry name" value="Cobalamin (vitamin B12)-binding domain"/>
    <property type="match status" value="1"/>
</dbReference>
<dbReference type="STRING" id="560819.SAMN05428998_13040"/>
<evidence type="ECO:0000256" key="5">
    <source>
        <dbReference type="ARBA" id="ARBA00022723"/>
    </source>
</evidence>
<evidence type="ECO:0000256" key="2">
    <source>
        <dbReference type="ARBA" id="ARBA00022603"/>
    </source>
</evidence>
<gene>
    <name evidence="10" type="ORF">SAMN05428998_13040</name>
</gene>
<dbReference type="PROSITE" id="PS51332">
    <property type="entry name" value="B12_BINDING"/>
    <property type="match status" value="1"/>
</dbReference>
<evidence type="ECO:0000256" key="4">
    <source>
        <dbReference type="ARBA" id="ARBA00022691"/>
    </source>
</evidence>
<dbReference type="PANTHER" id="PTHR43409:SF7">
    <property type="entry name" value="BLL1977 PROTEIN"/>
    <property type="match status" value="1"/>
</dbReference>
<keyword evidence="11" id="KW-1185">Reference proteome</keyword>
<dbReference type="GO" id="GO:0031419">
    <property type="term" value="F:cobalamin binding"/>
    <property type="evidence" value="ECO:0007669"/>
    <property type="project" value="InterPro"/>
</dbReference>
<keyword evidence="5" id="KW-0479">Metal-binding</keyword>
<comment type="cofactor">
    <cofactor evidence="1">
        <name>[4Fe-4S] cluster</name>
        <dbReference type="ChEBI" id="CHEBI:49883"/>
    </cofactor>
</comment>
<dbReference type="PROSITE" id="PS51918">
    <property type="entry name" value="RADICAL_SAM"/>
    <property type="match status" value="1"/>
</dbReference>
<dbReference type="InterPro" id="IPR007197">
    <property type="entry name" value="rSAM"/>
</dbReference>
<sequence>MKICLIRPGLVTTAGAIGIEIILPLGIAYLAAHLRQEGFEVSFVDAVGEDIDAFSPLPDLPDGVQRGIPDEETVARIPADVDVIGVSCMFSVGWVISRRLIQAVRRRFPDAVLIIGGEHATAMPEYCLRDTPELDFVVLGEGEHTTAELLHTLERGGDPETVTGVAFLRDGEYRVAPPRARERELVSLPWPAWDMLPVENYLNNVTAGLEYGRTMPIIASRGCPYECTFCSNPVMWGKLWRARPAEDVVAEIEHNARTYNITNVDFFDLTTIVKRSWIIEFCNMMIERRLGVTWQLITTRSEMIDEEVTRLMKQAGCTYVTYAAESGSTQVLTDIKKKVDREAMLRSIGFSVDSGLGVKMNFVCGFPDDSLSDILASYKMAARAAWRGAHDVGFFPFTPYPGSALFQRLLDEGKITINDQFFFGLASYNFSQIRSVARNFSDRQLQFLCLTGIALFYLVSFGRRPVRAWDLLLEILRSEGKTKLSAALVRMIKKRRGLKQAATAGA</sequence>
<dbReference type="InterPro" id="IPR023404">
    <property type="entry name" value="rSAM_horseshoe"/>
</dbReference>
<accession>A0A1Y6CK26</accession>
<dbReference type="SUPFAM" id="SSF102114">
    <property type="entry name" value="Radical SAM enzymes"/>
    <property type="match status" value="1"/>
</dbReference>
<organism evidence="10 11">
    <name type="scientific">Tistlia consotensis USBA 355</name>
    <dbReference type="NCBI Taxonomy" id="560819"/>
    <lineage>
        <taxon>Bacteria</taxon>
        <taxon>Pseudomonadati</taxon>
        <taxon>Pseudomonadota</taxon>
        <taxon>Alphaproteobacteria</taxon>
        <taxon>Rhodospirillales</taxon>
        <taxon>Rhodovibrionaceae</taxon>
        <taxon>Tistlia</taxon>
    </lineage>
</organism>
<evidence type="ECO:0000313" key="10">
    <source>
        <dbReference type="EMBL" id="SMF71480.1"/>
    </source>
</evidence>
<evidence type="ECO:0000259" key="8">
    <source>
        <dbReference type="PROSITE" id="PS51332"/>
    </source>
</evidence>
<evidence type="ECO:0000256" key="3">
    <source>
        <dbReference type="ARBA" id="ARBA00022679"/>
    </source>
</evidence>
<dbReference type="InterPro" id="IPR036724">
    <property type="entry name" value="Cobalamin-bd_sf"/>
</dbReference>
<dbReference type="SMART" id="SM00729">
    <property type="entry name" value="Elp3"/>
    <property type="match status" value="1"/>
</dbReference>
<evidence type="ECO:0000256" key="6">
    <source>
        <dbReference type="ARBA" id="ARBA00023004"/>
    </source>
</evidence>
<protein>
    <submittedName>
        <fullName evidence="10">Radical SAM superfamily enzyme YgiQ, UPF0313 family</fullName>
    </submittedName>
</protein>
<keyword evidence="3" id="KW-0808">Transferase</keyword>
<dbReference type="GO" id="GO:0051539">
    <property type="term" value="F:4 iron, 4 sulfur cluster binding"/>
    <property type="evidence" value="ECO:0007669"/>
    <property type="project" value="UniProtKB-KW"/>
</dbReference>
<dbReference type="Pfam" id="PF04055">
    <property type="entry name" value="Radical_SAM"/>
    <property type="match status" value="1"/>
</dbReference>
<dbReference type="GO" id="GO:0003824">
    <property type="term" value="F:catalytic activity"/>
    <property type="evidence" value="ECO:0007669"/>
    <property type="project" value="InterPro"/>
</dbReference>
<proteinExistence type="predicted"/>
<dbReference type="SFLD" id="SFLDG01123">
    <property type="entry name" value="methyltransferase_(Class_B)"/>
    <property type="match status" value="1"/>
</dbReference>
<dbReference type="InterPro" id="IPR034466">
    <property type="entry name" value="Methyltransferase_Class_B"/>
</dbReference>
<dbReference type="AlphaFoldDB" id="A0A1Y6CK26"/>
<evidence type="ECO:0000313" key="11">
    <source>
        <dbReference type="Proteomes" id="UP000192917"/>
    </source>
</evidence>
<evidence type="ECO:0000256" key="7">
    <source>
        <dbReference type="ARBA" id="ARBA00023014"/>
    </source>
</evidence>
<keyword evidence="2" id="KW-0489">Methyltransferase</keyword>
<dbReference type="GO" id="GO:0005829">
    <property type="term" value="C:cytosol"/>
    <property type="evidence" value="ECO:0007669"/>
    <property type="project" value="TreeGrafter"/>
</dbReference>
<keyword evidence="7" id="KW-0411">Iron-sulfur</keyword>
<dbReference type="CDD" id="cd02068">
    <property type="entry name" value="radical_SAM_B12_BD"/>
    <property type="match status" value="1"/>
</dbReference>
<evidence type="ECO:0000259" key="9">
    <source>
        <dbReference type="PROSITE" id="PS51918"/>
    </source>
</evidence>
<reference evidence="10 11" key="1">
    <citation type="submission" date="2017-04" db="EMBL/GenBank/DDBJ databases">
        <authorList>
            <person name="Afonso C.L."/>
            <person name="Miller P.J."/>
            <person name="Scott M.A."/>
            <person name="Spackman E."/>
            <person name="Goraichik I."/>
            <person name="Dimitrov K.M."/>
            <person name="Suarez D.L."/>
            <person name="Swayne D.E."/>
        </authorList>
    </citation>
    <scope>NUCLEOTIDE SEQUENCE [LARGE SCALE GENOMIC DNA]</scope>
    <source>
        <strain evidence="10 11">USBA 355</strain>
    </source>
</reference>
<dbReference type="Gene3D" id="3.40.50.280">
    <property type="entry name" value="Cobalamin-binding domain"/>
    <property type="match status" value="1"/>
</dbReference>
<dbReference type="SFLD" id="SFLDG01082">
    <property type="entry name" value="B12-binding_domain_containing"/>
    <property type="match status" value="1"/>
</dbReference>
<dbReference type="InterPro" id="IPR006638">
    <property type="entry name" value="Elp3/MiaA/NifB-like_rSAM"/>
</dbReference>
<dbReference type="EMBL" id="FWZX01000030">
    <property type="protein sequence ID" value="SMF71480.1"/>
    <property type="molecule type" value="Genomic_DNA"/>
</dbReference>
<dbReference type="Gene3D" id="3.80.30.20">
    <property type="entry name" value="tm_1862 like domain"/>
    <property type="match status" value="1"/>
</dbReference>
<dbReference type="InterPro" id="IPR058240">
    <property type="entry name" value="rSAM_sf"/>
</dbReference>
<name>A0A1Y6CK26_9PROT</name>
<dbReference type="Pfam" id="PF02310">
    <property type="entry name" value="B12-binding"/>
    <property type="match status" value="1"/>
</dbReference>
<dbReference type="InterPro" id="IPR006158">
    <property type="entry name" value="Cobalamin-bd"/>
</dbReference>
<feature type="domain" description="Radical SAM core" evidence="9">
    <location>
        <begin position="209"/>
        <end position="443"/>
    </location>
</feature>
<dbReference type="PANTHER" id="PTHR43409">
    <property type="entry name" value="ANAEROBIC MAGNESIUM-PROTOPORPHYRIN IX MONOMETHYL ESTER CYCLASE-RELATED"/>
    <property type="match status" value="1"/>
</dbReference>
<feature type="domain" description="B12-binding" evidence="8">
    <location>
        <begin position="7"/>
        <end position="160"/>
    </location>
</feature>
<dbReference type="Proteomes" id="UP000192917">
    <property type="component" value="Unassembled WGS sequence"/>
</dbReference>
<dbReference type="SFLD" id="SFLDS00029">
    <property type="entry name" value="Radical_SAM"/>
    <property type="match status" value="1"/>
</dbReference>
<evidence type="ECO:0000256" key="1">
    <source>
        <dbReference type="ARBA" id="ARBA00001966"/>
    </source>
</evidence>
<keyword evidence="6" id="KW-0408">Iron</keyword>
<dbReference type="GO" id="GO:0046872">
    <property type="term" value="F:metal ion binding"/>
    <property type="evidence" value="ECO:0007669"/>
    <property type="project" value="UniProtKB-KW"/>
</dbReference>